<evidence type="ECO:0000313" key="3">
    <source>
        <dbReference type="Ensembl" id="ENSACLP00000037689.1"/>
    </source>
</evidence>
<dbReference type="InterPro" id="IPR015915">
    <property type="entry name" value="Kelch-typ_b-propeller"/>
</dbReference>
<dbReference type="GeneTree" id="ENSGT00940000157509"/>
<reference evidence="3" key="3">
    <citation type="submission" date="2025-09" db="UniProtKB">
        <authorList>
            <consortium name="Ensembl"/>
        </authorList>
    </citation>
    <scope>IDENTIFICATION</scope>
</reference>
<dbReference type="SUPFAM" id="SSF117281">
    <property type="entry name" value="Kelch motif"/>
    <property type="match status" value="1"/>
</dbReference>
<dbReference type="OrthoDB" id="10251809at2759"/>
<evidence type="ECO:0000256" key="2">
    <source>
        <dbReference type="ARBA" id="ARBA00022737"/>
    </source>
</evidence>
<evidence type="ECO:0008006" key="5">
    <source>
        <dbReference type="Google" id="ProtNLM"/>
    </source>
</evidence>
<sequence length="399" mass="44798">MDAAQRDAPVSPLERSSHTAFIHNNTLYVWGGYQVVAGQDVVLPSDEIWLCDLDSGMWERREMTGDIPPDLSGFCGANINTKLYIFGGYETAGYSSQMFSVDLSEPCCSWKRVTDTKGTTPSPRNKHSCWVHRGRLIYFGGYGCKTLRELRNTSSSNFTLEEMSWSRAVNEVTLCKGWNSEVNVFDTLTATWSMPETQGSAPSPRGCHASALLGNKGYISGGVEAAELDMFCLDLDTWTWTKLDISSAFAPLGRSWHTMTPTSDHTLFMYGGFGTNGDTLNDAWQFNTQTREWTKMINPHKDKPRVFHTACLGRDSDVVVFGGSRNLRIVMDSMVILRLPSPHHCRDVLIFQTQPYSLSRLCEDVIGQNSELLRLQLSWLPSKLQRTLEKRMSFFSASS</sequence>
<dbReference type="Ensembl" id="ENSACLT00000038573.2">
    <property type="protein sequence ID" value="ENSACLP00000037689.1"/>
    <property type="gene ID" value="ENSACLG00000025493.2"/>
</dbReference>
<dbReference type="OMA" id="TLFRCWG"/>
<keyword evidence="1" id="KW-0880">Kelch repeat</keyword>
<dbReference type="Proteomes" id="UP000265100">
    <property type="component" value="Chromosome 8"/>
</dbReference>
<dbReference type="GeneID" id="113028127"/>
<keyword evidence="2" id="KW-0677">Repeat</keyword>
<reference evidence="3" key="1">
    <citation type="submission" date="2018-05" db="EMBL/GenBank/DDBJ databases">
        <authorList>
            <person name="Datahose"/>
        </authorList>
    </citation>
    <scope>NUCLEOTIDE SEQUENCE</scope>
</reference>
<dbReference type="RefSeq" id="XP_026033939.1">
    <property type="nucleotide sequence ID" value="XM_026178154.1"/>
</dbReference>
<reference evidence="3" key="2">
    <citation type="submission" date="2025-08" db="UniProtKB">
        <authorList>
            <consortium name="Ensembl"/>
        </authorList>
    </citation>
    <scope>IDENTIFICATION</scope>
</reference>
<dbReference type="STRING" id="8154.ENSACLP00000037689"/>
<dbReference type="PANTHER" id="PTHR46228">
    <property type="entry name" value="KELCH DOMAIN-CONTAINING PROTEIN"/>
    <property type="match status" value="1"/>
</dbReference>
<dbReference type="SUPFAM" id="SSF50965">
    <property type="entry name" value="Galactose oxidase, central domain"/>
    <property type="match status" value="1"/>
</dbReference>
<dbReference type="Pfam" id="PF24681">
    <property type="entry name" value="Kelch_KLHDC2_KLHL20_DRC7"/>
    <property type="match status" value="1"/>
</dbReference>
<accession>A0A3P8R870</accession>
<name>A0A3P8R870_ASTCA</name>
<dbReference type="AlphaFoldDB" id="A0A3P8R870"/>
<dbReference type="PANTHER" id="PTHR46228:SF1">
    <property type="entry name" value="KELCH DOMAIN-CONTAINING PROTEIN 1"/>
    <property type="match status" value="1"/>
</dbReference>
<dbReference type="Gene3D" id="2.120.10.80">
    <property type="entry name" value="Kelch-type beta propeller"/>
    <property type="match status" value="2"/>
</dbReference>
<organism evidence="3 4">
    <name type="scientific">Astatotilapia calliptera</name>
    <name type="common">Eastern happy</name>
    <name type="synonym">Chromis callipterus</name>
    <dbReference type="NCBI Taxonomy" id="8154"/>
    <lineage>
        <taxon>Eukaryota</taxon>
        <taxon>Metazoa</taxon>
        <taxon>Chordata</taxon>
        <taxon>Craniata</taxon>
        <taxon>Vertebrata</taxon>
        <taxon>Euteleostomi</taxon>
        <taxon>Actinopterygii</taxon>
        <taxon>Neopterygii</taxon>
        <taxon>Teleostei</taxon>
        <taxon>Neoteleostei</taxon>
        <taxon>Acanthomorphata</taxon>
        <taxon>Ovalentaria</taxon>
        <taxon>Cichlomorphae</taxon>
        <taxon>Cichliformes</taxon>
        <taxon>Cichlidae</taxon>
        <taxon>African cichlids</taxon>
        <taxon>Pseudocrenilabrinae</taxon>
        <taxon>Haplochromini</taxon>
        <taxon>Astatotilapia</taxon>
    </lineage>
</organism>
<proteinExistence type="predicted"/>
<dbReference type="InterPro" id="IPR011043">
    <property type="entry name" value="Gal_Oxase/kelch_b-propeller"/>
</dbReference>
<protein>
    <recommendedName>
        <fullName evidence="5">Kelch domain containing 1</fullName>
    </recommendedName>
</protein>
<evidence type="ECO:0000256" key="1">
    <source>
        <dbReference type="ARBA" id="ARBA00022441"/>
    </source>
</evidence>
<evidence type="ECO:0000313" key="4">
    <source>
        <dbReference type="Proteomes" id="UP000265100"/>
    </source>
</evidence>
<dbReference type="Bgee" id="ENSACLG00000025493">
    <property type="expression patterns" value="Expressed in ovary and 5 other cell types or tissues"/>
</dbReference>
<keyword evidence="4" id="KW-1185">Reference proteome</keyword>